<dbReference type="InterPro" id="IPR055357">
    <property type="entry name" value="LRR_At1g61320_AtMIF1"/>
</dbReference>
<evidence type="ECO:0000259" key="1">
    <source>
        <dbReference type="PROSITE" id="PS50181"/>
    </source>
</evidence>
<dbReference type="InterPro" id="IPR032675">
    <property type="entry name" value="LRR_dom_sf"/>
</dbReference>
<dbReference type="Gene3D" id="1.20.1280.50">
    <property type="match status" value="1"/>
</dbReference>
<dbReference type="InterPro" id="IPR053772">
    <property type="entry name" value="At1g61320/At1g61330-like"/>
</dbReference>
<dbReference type="SUPFAM" id="SSF52047">
    <property type="entry name" value="RNI-like"/>
    <property type="match status" value="1"/>
</dbReference>
<feature type="domain" description="F-box" evidence="1">
    <location>
        <begin position="20"/>
        <end position="56"/>
    </location>
</feature>
<dbReference type="SUPFAM" id="SSF81383">
    <property type="entry name" value="F-box domain"/>
    <property type="match status" value="1"/>
</dbReference>
<comment type="caution">
    <text evidence="2">The sequence shown here is derived from an EMBL/GenBank/DDBJ whole genome shotgun (WGS) entry which is preliminary data.</text>
</comment>
<dbReference type="Proteomes" id="UP000188268">
    <property type="component" value="Unassembled WGS sequence"/>
</dbReference>
<dbReference type="PANTHER" id="PTHR34145">
    <property type="entry name" value="OS02G0105600 PROTEIN"/>
    <property type="match status" value="1"/>
</dbReference>
<name>A0A1R3IW14_COCAP</name>
<dbReference type="STRING" id="210143.A0A1R3IW14"/>
<reference evidence="2 3" key="1">
    <citation type="submission" date="2013-09" db="EMBL/GenBank/DDBJ databases">
        <title>Corchorus capsularis genome sequencing.</title>
        <authorList>
            <person name="Alam M."/>
            <person name="Haque M.S."/>
            <person name="Islam M.S."/>
            <person name="Emdad E.M."/>
            <person name="Islam M.M."/>
            <person name="Ahmed B."/>
            <person name="Halim A."/>
            <person name="Hossen Q.M.M."/>
            <person name="Hossain M.Z."/>
            <person name="Ahmed R."/>
            <person name="Khan M.M."/>
            <person name="Islam R."/>
            <person name="Rashid M.M."/>
            <person name="Khan S.A."/>
            <person name="Rahman M.S."/>
            <person name="Alam M."/>
        </authorList>
    </citation>
    <scope>NUCLEOTIDE SEQUENCE [LARGE SCALE GENOMIC DNA]</scope>
    <source>
        <strain evidence="3">cv. CVL-1</strain>
        <tissue evidence="2">Whole seedling</tissue>
    </source>
</reference>
<dbReference type="OrthoDB" id="613853at2759"/>
<dbReference type="OMA" id="SHINKWI"/>
<dbReference type="InterPro" id="IPR036047">
    <property type="entry name" value="F-box-like_dom_sf"/>
</dbReference>
<dbReference type="Gramene" id="OMO86710">
    <property type="protein sequence ID" value="OMO86710"/>
    <property type="gene ID" value="CCACVL1_09516"/>
</dbReference>
<accession>A0A1R3IW14</accession>
<dbReference type="SMART" id="SM00256">
    <property type="entry name" value="FBOX"/>
    <property type="match status" value="1"/>
</dbReference>
<dbReference type="PROSITE" id="PS50181">
    <property type="entry name" value="FBOX"/>
    <property type="match status" value="1"/>
</dbReference>
<evidence type="ECO:0000313" key="3">
    <source>
        <dbReference type="Proteomes" id="UP000188268"/>
    </source>
</evidence>
<dbReference type="AlphaFoldDB" id="A0A1R3IW14"/>
<dbReference type="InterPro" id="IPR053781">
    <property type="entry name" value="F-box_AtFBL13-like"/>
</dbReference>
<sequence length="375" mass="42950">MVIVEELSNSKKVKIEGNTRVGINELPDEILCHILSFLQSEEAVGNSLVSRRWRNLWKLCRSFNFYGSNTKHGRITPIMSLRSEFEERVNNVLQSYQGFNIPELRLCFDLDKSSLSHINKWIEIALTKKVKKLELDFTPFSFDPRRPKDLYYPFPQECFPCTNFLTCLSLSYLNVNDEILGSILSNFPMLEVLLISKSPLLRNAIVSALRLKQLSIFSCRRLLANAFPYDQLVTLTLRIIRFDTQVINWQSIPKLTSLRHLTCEVTPFPKNSLLLTSLIEASPFLHKFKLNTILNGRLMEGIVEQKEVNGQPNKYLKEVEIIGFCGSNADVEIVTYLLKTAIMLEKIVIKTKSAAAKALAHQLVKNHACELRLES</sequence>
<dbReference type="PANTHER" id="PTHR34145:SF28">
    <property type="entry name" value="F-BOX DOMAIN-CONTAINING PROTEIN"/>
    <property type="match status" value="1"/>
</dbReference>
<gene>
    <name evidence="2" type="ORF">CCACVL1_09516</name>
</gene>
<dbReference type="Gene3D" id="3.80.10.10">
    <property type="entry name" value="Ribonuclease Inhibitor"/>
    <property type="match status" value="1"/>
</dbReference>
<evidence type="ECO:0000313" key="2">
    <source>
        <dbReference type="EMBL" id="OMO86710.1"/>
    </source>
</evidence>
<dbReference type="EMBL" id="AWWV01009408">
    <property type="protein sequence ID" value="OMO86710.1"/>
    <property type="molecule type" value="Genomic_DNA"/>
</dbReference>
<protein>
    <recommendedName>
        <fullName evidence="1">F-box domain-containing protein</fullName>
    </recommendedName>
</protein>
<dbReference type="Pfam" id="PF23622">
    <property type="entry name" value="LRR_At1g61320_AtMIF1"/>
    <property type="match status" value="1"/>
</dbReference>
<proteinExistence type="predicted"/>
<organism evidence="2 3">
    <name type="scientific">Corchorus capsularis</name>
    <name type="common">Jute</name>
    <dbReference type="NCBI Taxonomy" id="210143"/>
    <lineage>
        <taxon>Eukaryota</taxon>
        <taxon>Viridiplantae</taxon>
        <taxon>Streptophyta</taxon>
        <taxon>Embryophyta</taxon>
        <taxon>Tracheophyta</taxon>
        <taxon>Spermatophyta</taxon>
        <taxon>Magnoliopsida</taxon>
        <taxon>eudicotyledons</taxon>
        <taxon>Gunneridae</taxon>
        <taxon>Pentapetalae</taxon>
        <taxon>rosids</taxon>
        <taxon>malvids</taxon>
        <taxon>Malvales</taxon>
        <taxon>Malvaceae</taxon>
        <taxon>Grewioideae</taxon>
        <taxon>Apeibeae</taxon>
        <taxon>Corchorus</taxon>
    </lineage>
</organism>
<keyword evidence="3" id="KW-1185">Reference proteome</keyword>
<dbReference type="InterPro" id="IPR001810">
    <property type="entry name" value="F-box_dom"/>
</dbReference>
<dbReference type="Pfam" id="PF12937">
    <property type="entry name" value="F-box-like"/>
    <property type="match status" value="1"/>
</dbReference>
<dbReference type="CDD" id="cd22160">
    <property type="entry name" value="F-box_AtFBL13-like"/>
    <property type="match status" value="1"/>
</dbReference>